<dbReference type="Pfam" id="PF01252">
    <property type="entry name" value="Peptidase_A8"/>
    <property type="match status" value="1"/>
</dbReference>
<evidence type="ECO:0000313" key="12">
    <source>
        <dbReference type="Proteomes" id="UP000232229"/>
    </source>
</evidence>
<evidence type="ECO:0000256" key="6">
    <source>
        <dbReference type="ARBA" id="ARBA00022801"/>
    </source>
</evidence>
<evidence type="ECO:0000256" key="5">
    <source>
        <dbReference type="ARBA" id="ARBA00022750"/>
    </source>
</evidence>
<dbReference type="GO" id="GO:0004190">
    <property type="term" value="F:aspartic-type endopeptidase activity"/>
    <property type="evidence" value="ECO:0007669"/>
    <property type="project" value="UniProtKB-UniRule"/>
</dbReference>
<keyword evidence="5 9" id="KW-0064">Aspartyl protease</keyword>
<dbReference type="NCBIfam" id="NF011349">
    <property type="entry name" value="PRK14766.1"/>
    <property type="match status" value="1"/>
</dbReference>
<sequence>MLKNLAQNVIFNLKNYDYKWKFKLYIAVPIMTFLILFDWIVKWIVVAKMNENESLIFINGFLNIQYKINLGSAFGNGDSAEELKKTITLASLFVFALIVVFIFLNDKKWIIACSLLLAGGFANLLARAWAPPTIRNGEEIYGGVVDMFVWGFNFLGSANYIFNLADLWVNIGVGVGILCLIMELVSMFTKKNKTEKIEEEEVKDEIKS</sequence>
<evidence type="ECO:0000256" key="3">
    <source>
        <dbReference type="ARBA" id="ARBA00022670"/>
    </source>
</evidence>
<comment type="pathway">
    <text evidence="9">Protein modification; lipoprotein biosynthesis (signal peptide cleavage).</text>
</comment>
<dbReference type="GO" id="GO:0005886">
    <property type="term" value="C:plasma membrane"/>
    <property type="evidence" value="ECO:0007669"/>
    <property type="project" value="UniProtKB-SubCell"/>
</dbReference>
<comment type="catalytic activity">
    <reaction evidence="9">
        <text>Release of signal peptides from bacterial membrane prolipoproteins. Hydrolyzes -Xaa-Yaa-Zaa-|-(S,diacylglyceryl)Cys-, in which Xaa is hydrophobic (preferably Leu), and Yaa (Ala or Ser) and Zaa (Gly or Ala) have small, neutral side chains.</text>
        <dbReference type="EC" id="3.4.23.36"/>
    </reaction>
</comment>
<dbReference type="UniPathway" id="UPA00665"/>
<dbReference type="EMBL" id="CP023173">
    <property type="protein sequence ID" value="ASZ09160.1"/>
    <property type="molecule type" value="Genomic_DNA"/>
</dbReference>
<evidence type="ECO:0000256" key="9">
    <source>
        <dbReference type="HAMAP-Rule" id="MF_00161"/>
    </source>
</evidence>
<keyword evidence="8 9" id="KW-0472">Membrane</keyword>
<feature type="transmembrane region" description="Helical" evidence="9">
    <location>
        <begin position="140"/>
        <end position="161"/>
    </location>
</feature>
<feature type="transmembrane region" description="Helical" evidence="9">
    <location>
        <begin position="109"/>
        <end position="128"/>
    </location>
</feature>
<proteinExistence type="inferred from homology"/>
<evidence type="ECO:0000256" key="7">
    <source>
        <dbReference type="ARBA" id="ARBA00022989"/>
    </source>
</evidence>
<comment type="similarity">
    <text evidence="1 9 10">Belongs to the peptidase A8 family.</text>
</comment>
<dbReference type="STRING" id="1336232.GCA_000518825_01501"/>
<keyword evidence="7 9" id="KW-1133">Transmembrane helix</keyword>
<protein>
    <recommendedName>
        <fullName evidence="9">Lipoprotein signal peptidase</fullName>
        <ecNumber evidence="9">3.4.23.36</ecNumber>
    </recommendedName>
    <alternativeName>
        <fullName evidence="9">Prolipoprotein signal peptidase</fullName>
    </alternativeName>
    <alternativeName>
        <fullName evidence="9">Signal peptidase II</fullName>
        <shortName evidence="9">SPase II</shortName>
    </alternativeName>
</protein>
<dbReference type="HAMAP" id="MF_00161">
    <property type="entry name" value="LspA"/>
    <property type="match status" value="1"/>
</dbReference>
<keyword evidence="11" id="KW-0449">Lipoprotein</keyword>
<organism evidence="11 12">
    <name type="scientific">Mesoplasma chauliocola</name>
    <dbReference type="NCBI Taxonomy" id="216427"/>
    <lineage>
        <taxon>Bacteria</taxon>
        <taxon>Bacillati</taxon>
        <taxon>Mycoplasmatota</taxon>
        <taxon>Mollicutes</taxon>
        <taxon>Entomoplasmatales</taxon>
        <taxon>Entomoplasmataceae</taxon>
        <taxon>Mesoplasma</taxon>
    </lineage>
</organism>
<accession>A0A249SNF7</accession>
<keyword evidence="3 9" id="KW-0645">Protease</keyword>
<dbReference type="AlphaFoldDB" id="A0A249SNF7"/>
<comment type="subcellular location">
    <subcellularLocation>
        <location evidence="9">Cell membrane</location>
        <topology evidence="9">Multi-pass membrane protein</topology>
    </subcellularLocation>
</comment>
<comment type="function">
    <text evidence="9">This protein specifically catalyzes the removal of signal peptides from prolipoproteins.</text>
</comment>
<keyword evidence="6 9" id="KW-0378">Hydrolase</keyword>
<dbReference type="PRINTS" id="PR00781">
    <property type="entry name" value="LIPOSIGPTASE"/>
</dbReference>
<evidence type="ECO:0000313" key="11">
    <source>
        <dbReference type="EMBL" id="ASZ09160.1"/>
    </source>
</evidence>
<evidence type="ECO:0000256" key="2">
    <source>
        <dbReference type="ARBA" id="ARBA00022475"/>
    </source>
</evidence>
<feature type="transmembrane region" description="Helical" evidence="9">
    <location>
        <begin position="86"/>
        <end position="103"/>
    </location>
</feature>
<feature type="transmembrane region" description="Helical" evidence="9">
    <location>
        <begin position="167"/>
        <end position="188"/>
    </location>
</feature>
<keyword evidence="4 9" id="KW-0812">Transmembrane</keyword>
<dbReference type="InterPro" id="IPR001872">
    <property type="entry name" value="Peptidase_A8"/>
</dbReference>
<dbReference type="Proteomes" id="UP000232229">
    <property type="component" value="Chromosome"/>
</dbReference>
<keyword evidence="2 9" id="KW-1003">Cell membrane</keyword>
<feature type="active site" evidence="9">
    <location>
        <position position="166"/>
    </location>
</feature>
<evidence type="ECO:0000256" key="8">
    <source>
        <dbReference type="ARBA" id="ARBA00023136"/>
    </source>
</evidence>
<feature type="transmembrane region" description="Helical" evidence="9">
    <location>
        <begin position="22"/>
        <end position="41"/>
    </location>
</feature>
<evidence type="ECO:0000256" key="10">
    <source>
        <dbReference type="RuleBase" id="RU004181"/>
    </source>
</evidence>
<gene>
    <name evidence="9" type="primary">lspA</name>
    <name evidence="11" type="ORF">CK556_02200</name>
</gene>
<dbReference type="PANTHER" id="PTHR33695:SF1">
    <property type="entry name" value="LIPOPROTEIN SIGNAL PEPTIDASE"/>
    <property type="match status" value="1"/>
</dbReference>
<dbReference type="PANTHER" id="PTHR33695">
    <property type="entry name" value="LIPOPROTEIN SIGNAL PEPTIDASE"/>
    <property type="match status" value="1"/>
</dbReference>
<name>A0A249SNF7_9MOLU</name>
<feature type="active site" evidence="9">
    <location>
        <position position="146"/>
    </location>
</feature>
<evidence type="ECO:0000256" key="4">
    <source>
        <dbReference type="ARBA" id="ARBA00022692"/>
    </source>
</evidence>
<reference evidence="11 12" key="1">
    <citation type="submission" date="2017-08" db="EMBL/GenBank/DDBJ databases">
        <title>Complete Genome Sequence of Mesoplasma chauliocola.</title>
        <authorList>
            <person name="Knight T.F.Jr."/>
            <person name="Citino T."/>
        </authorList>
    </citation>
    <scope>NUCLEOTIDE SEQUENCE [LARGE SCALE GENOMIC DNA]</scope>
    <source>
        <strain evidence="11 12">CHPA-2</strain>
    </source>
</reference>
<dbReference type="GO" id="GO:0006508">
    <property type="term" value="P:proteolysis"/>
    <property type="evidence" value="ECO:0007669"/>
    <property type="project" value="UniProtKB-KW"/>
</dbReference>
<dbReference type="EC" id="3.4.23.36" evidence="9"/>
<evidence type="ECO:0000256" key="1">
    <source>
        <dbReference type="ARBA" id="ARBA00006139"/>
    </source>
</evidence>
<dbReference type="KEGG" id="mchc:CK556_02200"/>
<keyword evidence="12" id="KW-1185">Reference proteome</keyword>